<dbReference type="OrthoDB" id="10635862at2759"/>
<dbReference type="AlphaFoldDB" id="A0A2J6PDV8"/>
<reference evidence="2 3" key="1">
    <citation type="submission" date="2016-05" db="EMBL/GenBank/DDBJ databases">
        <title>A degradative enzymes factory behind the ericoid mycorrhizal symbiosis.</title>
        <authorList>
            <consortium name="DOE Joint Genome Institute"/>
            <person name="Martino E."/>
            <person name="Morin E."/>
            <person name="Grelet G."/>
            <person name="Kuo A."/>
            <person name="Kohler A."/>
            <person name="Daghino S."/>
            <person name="Barry K."/>
            <person name="Choi C."/>
            <person name="Cichocki N."/>
            <person name="Clum A."/>
            <person name="Copeland A."/>
            <person name="Hainaut M."/>
            <person name="Haridas S."/>
            <person name="Labutti K."/>
            <person name="Lindquist E."/>
            <person name="Lipzen A."/>
            <person name="Khouja H.-R."/>
            <person name="Murat C."/>
            <person name="Ohm R."/>
            <person name="Olson A."/>
            <person name="Spatafora J."/>
            <person name="Veneault-Fourrey C."/>
            <person name="Henrissat B."/>
            <person name="Grigoriev I."/>
            <person name="Martin F."/>
            <person name="Perotto S."/>
        </authorList>
    </citation>
    <scope>NUCLEOTIDE SEQUENCE [LARGE SCALE GENOMIC DNA]</scope>
    <source>
        <strain evidence="2 3">UAMH 7357</strain>
    </source>
</reference>
<organism evidence="2 3">
    <name type="scientific">Hyaloscypha hepaticicola</name>
    <dbReference type="NCBI Taxonomy" id="2082293"/>
    <lineage>
        <taxon>Eukaryota</taxon>
        <taxon>Fungi</taxon>
        <taxon>Dikarya</taxon>
        <taxon>Ascomycota</taxon>
        <taxon>Pezizomycotina</taxon>
        <taxon>Leotiomycetes</taxon>
        <taxon>Helotiales</taxon>
        <taxon>Hyaloscyphaceae</taxon>
        <taxon>Hyaloscypha</taxon>
    </lineage>
</organism>
<dbReference type="EMBL" id="KZ613558">
    <property type="protein sequence ID" value="PMD12228.1"/>
    <property type="molecule type" value="Genomic_DNA"/>
</dbReference>
<keyword evidence="3" id="KW-1185">Reference proteome</keyword>
<evidence type="ECO:0000313" key="3">
    <source>
        <dbReference type="Proteomes" id="UP000235672"/>
    </source>
</evidence>
<protein>
    <submittedName>
        <fullName evidence="2">Uncharacterized protein</fullName>
    </submittedName>
</protein>
<gene>
    <name evidence="2" type="ORF">NA56DRAFT_713362</name>
</gene>
<evidence type="ECO:0000256" key="1">
    <source>
        <dbReference type="SAM" id="MobiDB-lite"/>
    </source>
</evidence>
<feature type="compositionally biased region" description="Polar residues" evidence="1">
    <location>
        <begin position="34"/>
        <end position="46"/>
    </location>
</feature>
<feature type="region of interest" description="Disordered" evidence="1">
    <location>
        <begin position="1"/>
        <end position="57"/>
    </location>
</feature>
<feature type="region of interest" description="Disordered" evidence="1">
    <location>
        <begin position="94"/>
        <end position="113"/>
    </location>
</feature>
<name>A0A2J6PDV8_9HELO</name>
<dbReference type="Proteomes" id="UP000235672">
    <property type="component" value="Unassembled WGS sequence"/>
</dbReference>
<sequence length="323" mass="36635">MPSTPKQNTPLRHSLRYSSIQPEEEEPIIVDHTPLQTSKSTRNSNILPPRTPETRKRKLDFKSLHNYGFQGPLPVSPKPAPPTKKARVIAIEDSQASSQALSIPDDNEVDENEDILEEKKRQPNAAGKRAWWWKYYLVKTLTTKYDKGKGKIKERVFDEQYDCNIFKNFTRKASKLSGATSALSAHIEVNHKRTKDDGINEQGIQTDLAKFVKGKEEKVEFEDAMVNWIIDACQAFTTTENEKFRTMIRSTGYTKEIIRADAIKSCPGPKGPRESRHIGYYSKAGKARDAQCTWREITQKRTASIGRGVERVSKHACSTNPEG</sequence>
<feature type="compositionally biased region" description="Polar residues" evidence="1">
    <location>
        <begin position="1"/>
        <end position="21"/>
    </location>
</feature>
<accession>A0A2J6PDV8</accession>
<evidence type="ECO:0000313" key="2">
    <source>
        <dbReference type="EMBL" id="PMD12228.1"/>
    </source>
</evidence>
<proteinExistence type="predicted"/>